<dbReference type="EMBL" id="CM023474">
    <property type="protein sequence ID" value="KAH7949806.1"/>
    <property type="molecule type" value="Genomic_DNA"/>
</dbReference>
<dbReference type="Proteomes" id="UP000821865">
    <property type="component" value="Chromosome 5"/>
</dbReference>
<evidence type="ECO:0000313" key="1">
    <source>
        <dbReference type="EMBL" id="KAH7949806.1"/>
    </source>
</evidence>
<reference evidence="1" key="1">
    <citation type="submission" date="2020-05" db="EMBL/GenBank/DDBJ databases">
        <title>Large-scale comparative analyses of tick genomes elucidate their genetic diversity and vector capacities.</title>
        <authorList>
            <person name="Jia N."/>
            <person name="Wang J."/>
            <person name="Shi W."/>
            <person name="Du L."/>
            <person name="Sun Y."/>
            <person name="Zhan W."/>
            <person name="Jiang J."/>
            <person name="Wang Q."/>
            <person name="Zhang B."/>
            <person name="Ji P."/>
            <person name="Sakyi L.B."/>
            <person name="Cui X."/>
            <person name="Yuan T."/>
            <person name="Jiang B."/>
            <person name="Yang W."/>
            <person name="Lam T.T.-Y."/>
            <person name="Chang Q."/>
            <person name="Ding S."/>
            <person name="Wang X."/>
            <person name="Zhu J."/>
            <person name="Ruan X."/>
            <person name="Zhao L."/>
            <person name="Wei J."/>
            <person name="Que T."/>
            <person name="Du C."/>
            <person name="Cheng J."/>
            <person name="Dai P."/>
            <person name="Han X."/>
            <person name="Huang E."/>
            <person name="Gao Y."/>
            <person name="Liu J."/>
            <person name="Shao H."/>
            <person name="Ye R."/>
            <person name="Li L."/>
            <person name="Wei W."/>
            <person name="Wang X."/>
            <person name="Wang C."/>
            <person name="Yang T."/>
            <person name="Huo Q."/>
            <person name="Li W."/>
            <person name="Guo W."/>
            <person name="Chen H."/>
            <person name="Zhou L."/>
            <person name="Ni X."/>
            <person name="Tian J."/>
            <person name="Zhou Y."/>
            <person name="Sheng Y."/>
            <person name="Liu T."/>
            <person name="Pan Y."/>
            <person name="Xia L."/>
            <person name="Li J."/>
            <person name="Zhao F."/>
            <person name="Cao W."/>
        </authorList>
    </citation>
    <scope>NUCLEOTIDE SEQUENCE</scope>
    <source>
        <strain evidence="1">Dsil-2018</strain>
    </source>
</reference>
<evidence type="ECO:0000313" key="2">
    <source>
        <dbReference type="Proteomes" id="UP000821865"/>
    </source>
</evidence>
<gene>
    <name evidence="1" type="ORF">HPB49_015467</name>
</gene>
<accession>A0ACB8CRP6</accession>
<name>A0ACB8CRP6_DERSI</name>
<keyword evidence="2" id="KW-1185">Reference proteome</keyword>
<sequence length="765" mass="78034">MAHASDFSLTNFHAQPPQVATVFLGLASYALADGLHHLDIAKVGNVGYVARGPGALEYHQAGGVIPAGFPTVARGHSGTTVHGPPITDTHGVSVSQPAVTVTQQRVEQPAITVTQQRPAITLTQQRVVQPAITVTQQRPAITVTQQRVVQPAVTVTQQQPAVTVTQQRVVQPAIAVTQPGYAITQQRVVQPGYTVTQQQPAVTVTQTQQRVIQPAQVVSHVPGIAVTQHRVVQPGGVAVSHIPGSVLTTQGAYGVGGTYGLTLVRPDGNYGFGYGIGGAHYGAGLLVHQPGQAVTTVHPGAAYGYGAVAYRPGQAITTVRPGAAYGYGAVSYQPGSTVTTYRPGTAYNINAVSYQPGSAVTTVKPGSAYGVGTLTYQPGSAVTTVRPGTVGYGLTAVTQPGAAVVQHTPGYIYGLGYGTRTIGVPQIHYHTRPVNYGYGYGLGGIRYGSLYHPGAVVHGEGFGLLHTPGAAVVHHVPGVAPGITTYRTTALQQPDIHVLHQPAVATGTLVAPVSTGTVTTQKIAALGAQGAALFQQPAVSVVHQPAAASGALLTPVTGGAVTTYRTATVTTPGQAVVHQIPGAVVHSPGVATTVVGHPAGAFSVAPGQSIMYGVGGLRYAGDLDAAVQGALHGAALIHAAPAPVAVTNVLPGAVAYHGAAAAVPAAAAVLHHVPTAAELRQLITYGYGYGLGGVRYSHATPAAVVAAPAGATVHVHEAAPAVVTSHTIPAEVQHYAQRFISYGPTTSLKYTVDPSVQPLQTLKKK</sequence>
<organism evidence="1 2">
    <name type="scientific">Dermacentor silvarum</name>
    <name type="common">Tick</name>
    <dbReference type="NCBI Taxonomy" id="543639"/>
    <lineage>
        <taxon>Eukaryota</taxon>
        <taxon>Metazoa</taxon>
        <taxon>Ecdysozoa</taxon>
        <taxon>Arthropoda</taxon>
        <taxon>Chelicerata</taxon>
        <taxon>Arachnida</taxon>
        <taxon>Acari</taxon>
        <taxon>Parasitiformes</taxon>
        <taxon>Ixodida</taxon>
        <taxon>Ixodoidea</taxon>
        <taxon>Ixodidae</taxon>
        <taxon>Rhipicephalinae</taxon>
        <taxon>Dermacentor</taxon>
    </lineage>
</organism>
<proteinExistence type="predicted"/>
<protein>
    <submittedName>
        <fullName evidence="1">Uncharacterized protein</fullName>
    </submittedName>
</protein>
<comment type="caution">
    <text evidence="1">The sequence shown here is derived from an EMBL/GenBank/DDBJ whole genome shotgun (WGS) entry which is preliminary data.</text>
</comment>